<dbReference type="Proteomes" id="UP000199092">
    <property type="component" value="Chromosome I"/>
</dbReference>
<accession>A0A1H1RLZ1</accession>
<keyword evidence="3" id="KW-1185">Reference proteome</keyword>
<feature type="region of interest" description="Disordered" evidence="1">
    <location>
        <begin position="258"/>
        <end position="280"/>
    </location>
</feature>
<evidence type="ECO:0000313" key="2">
    <source>
        <dbReference type="EMBL" id="SDS36797.1"/>
    </source>
</evidence>
<evidence type="ECO:0000313" key="3">
    <source>
        <dbReference type="Proteomes" id="UP000199092"/>
    </source>
</evidence>
<name>A0A1H1RLZ1_9ACTN</name>
<dbReference type="EMBL" id="LT629749">
    <property type="protein sequence ID" value="SDS36797.1"/>
    <property type="molecule type" value="Genomic_DNA"/>
</dbReference>
<dbReference type="AlphaFoldDB" id="A0A1H1RLZ1"/>
<sequence>MSSPFVSVVDEPVLALSSDRCAVSTQQGLDATRHSRSKRATFIARWRPRRSIRSPIVRRVLANPTIHSLSQQISMPGVTGVLLHLVEQQPAQVRVLAVWRGRVHTLIEAPTGQGLGEAPASSFHGYVVEGVQLGRCGTLRVERLVPAFLRPPATGIGGPDRLLASQLPGASQLLDGCQMLQQTTQGQRRGPNTQLQARGTKTVSLPTEGPPLTVQRPEKMLDLRTSQRWLPWRVGVDVTHGQQSRTDRHVRAVLRVSPSRPCPRGQPAITRENASRRRVP</sequence>
<gene>
    <name evidence="2" type="ORF">SAMN04488543_1593</name>
</gene>
<reference evidence="2 3" key="1">
    <citation type="submission" date="2016-10" db="EMBL/GenBank/DDBJ databases">
        <authorList>
            <person name="de Groot N.N."/>
        </authorList>
    </citation>
    <scope>NUCLEOTIDE SEQUENCE [LARGE SCALE GENOMIC DNA]</scope>
    <source>
        <strain evidence="2 3">DSM 21741</strain>
    </source>
</reference>
<proteinExistence type="predicted"/>
<evidence type="ECO:0000256" key="1">
    <source>
        <dbReference type="SAM" id="MobiDB-lite"/>
    </source>
</evidence>
<organism evidence="2 3">
    <name type="scientific">Friedmanniella luteola</name>
    <dbReference type="NCBI Taxonomy" id="546871"/>
    <lineage>
        <taxon>Bacteria</taxon>
        <taxon>Bacillati</taxon>
        <taxon>Actinomycetota</taxon>
        <taxon>Actinomycetes</taxon>
        <taxon>Propionibacteriales</taxon>
        <taxon>Nocardioidaceae</taxon>
        <taxon>Friedmanniella</taxon>
    </lineage>
</organism>
<protein>
    <submittedName>
        <fullName evidence="2">Uncharacterized protein</fullName>
    </submittedName>
</protein>